<dbReference type="Proteomes" id="UP001152607">
    <property type="component" value="Unassembled WGS sequence"/>
</dbReference>
<name>A0A9W4UH57_9PLEO</name>
<keyword evidence="2" id="KW-1185">Reference proteome</keyword>
<accession>A0A9W4UH57</accession>
<proteinExistence type="predicted"/>
<reference evidence="1" key="1">
    <citation type="submission" date="2023-01" db="EMBL/GenBank/DDBJ databases">
        <authorList>
            <person name="Van Ghelder C."/>
            <person name="Rancurel C."/>
        </authorList>
    </citation>
    <scope>NUCLEOTIDE SEQUENCE</scope>
    <source>
        <strain evidence="1">CNCM I-4278</strain>
    </source>
</reference>
<evidence type="ECO:0000313" key="1">
    <source>
        <dbReference type="EMBL" id="CAI6335604.1"/>
    </source>
</evidence>
<organism evidence="1 2">
    <name type="scientific">Periconia digitata</name>
    <dbReference type="NCBI Taxonomy" id="1303443"/>
    <lineage>
        <taxon>Eukaryota</taxon>
        <taxon>Fungi</taxon>
        <taxon>Dikarya</taxon>
        <taxon>Ascomycota</taxon>
        <taxon>Pezizomycotina</taxon>
        <taxon>Dothideomycetes</taxon>
        <taxon>Pleosporomycetidae</taxon>
        <taxon>Pleosporales</taxon>
        <taxon>Massarineae</taxon>
        <taxon>Periconiaceae</taxon>
        <taxon>Periconia</taxon>
    </lineage>
</organism>
<protein>
    <submittedName>
        <fullName evidence="1">Uncharacterized protein</fullName>
    </submittedName>
</protein>
<comment type="caution">
    <text evidence="1">The sequence shown here is derived from an EMBL/GenBank/DDBJ whole genome shotgun (WGS) entry which is preliminary data.</text>
</comment>
<gene>
    <name evidence="1" type="ORF">PDIGIT_LOCUS8688</name>
</gene>
<dbReference type="EMBL" id="CAOQHR010000006">
    <property type="protein sequence ID" value="CAI6335604.1"/>
    <property type="molecule type" value="Genomic_DNA"/>
</dbReference>
<dbReference type="AlphaFoldDB" id="A0A9W4UH57"/>
<sequence length="102" mass="11713">MSTLVLIAITKSAMLHHIHLEIEPSNQPYSLLRTYPAMSDIDYMHTYIFSSGRIECDIVLHMSRTNLQLDDSFVGGLMPIVFEFCSFKSPFTAYQVHNVKTR</sequence>
<evidence type="ECO:0000313" key="2">
    <source>
        <dbReference type="Proteomes" id="UP001152607"/>
    </source>
</evidence>